<reference evidence="2 3" key="1">
    <citation type="submission" date="2012-11" db="EMBL/GenBank/DDBJ databases">
        <title>Whole genome sequence of Acidocella aminolytica 101 = DSM 11237.</title>
        <authorList>
            <person name="Azuma Y."/>
            <person name="Higashiura N."/>
            <person name="Hirakawa H."/>
            <person name="Matsushita K."/>
        </authorList>
    </citation>
    <scope>NUCLEOTIDE SEQUENCE [LARGE SCALE GENOMIC DNA]</scope>
    <source>
        <strain evidence="3">101 / DSM 11237</strain>
    </source>
</reference>
<sequence length="73" mass="8179">MYEVLAARVPQVEPYSVDEMFRDAVKSARAMAALDAVNARFGSGMIKTWAGRQARHSPRYTTRAEEMLVAQAF</sequence>
<protein>
    <recommendedName>
        <fullName evidence="1">DUF4113 domain-containing protein</fullName>
    </recommendedName>
</protein>
<organism evidence="2 3">
    <name type="scientific">Acidocella aminolytica 101 = DSM 11237</name>
    <dbReference type="NCBI Taxonomy" id="1120923"/>
    <lineage>
        <taxon>Bacteria</taxon>
        <taxon>Pseudomonadati</taxon>
        <taxon>Pseudomonadota</taxon>
        <taxon>Alphaproteobacteria</taxon>
        <taxon>Acetobacterales</taxon>
        <taxon>Acidocellaceae</taxon>
        <taxon>Acidocella</taxon>
    </lineage>
</organism>
<dbReference type="AlphaFoldDB" id="A0A0D6PHD2"/>
<name>A0A0D6PHD2_9PROT</name>
<evidence type="ECO:0000259" key="1">
    <source>
        <dbReference type="Pfam" id="PF13438"/>
    </source>
</evidence>
<dbReference type="InterPro" id="IPR025188">
    <property type="entry name" value="DUF4113"/>
</dbReference>
<comment type="caution">
    <text evidence="2">The sequence shown here is derived from an EMBL/GenBank/DDBJ whole genome shotgun (WGS) entry which is preliminary data.</text>
</comment>
<keyword evidence="3" id="KW-1185">Reference proteome</keyword>
<evidence type="ECO:0000313" key="3">
    <source>
        <dbReference type="Proteomes" id="UP000032668"/>
    </source>
</evidence>
<dbReference type="Pfam" id="PF13438">
    <property type="entry name" value="DUF4113"/>
    <property type="match status" value="1"/>
</dbReference>
<feature type="domain" description="DUF4113" evidence="1">
    <location>
        <begin position="29"/>
        <end position="70"/>
    </location>
</feature>
<evidence type="ECO:0000313" key="2">
    <source>
        <dbReference type="EMBL" id="GAN81165.1"/>
    </source>
</evidence>
<gene>
    <name evidence="2" type="ORF">Aam_081_001</name>
</gene>
<dbReference type="Proteomes" id="UP000032668">
    <property type="component" value="Unassembled WGS sequence"/>
</dbReference>
<accession>A0A0D6PHD2</accession>
<dbReference type="EMBL" id="BANC01000079">
    <property type="protein sequence ID" value="GAN81165.1"/>
    <property type="molecule type" value="Genomic_DNA"/>
</dbReference>
<proteinExistence type="predicted"/>